<evidence type="ECO:0000256" key="6">
    <source>
        <dbReference type="SAM" id="Phobius"/>
    </source>
</evidence>
<feature type="transmembrane region" description="Helical" evidence="6">
    <location>
        <begin position="110"/>
        <end position="126"/>
    </location>
</feature>
<dbReference type="GO" id="GO:0000271">
    <property type="term" value="P:polysaccharide biosynthetic process"/>
    <property type="evidence" value="ECO:0007669"/>
    <property type="project" value="InterPro"/>
</dbReference>
<sequence length="142" mass="15716">MIRRLRESQFVRFLVTGGIAAGVNVVSRYLLMSTMSYRWAVVVAYLCGMTTAWLLSRLFVFQSSGRSWADEYGRFALVNMVAAAQVWLISVGLAEYLFPAVGFTFHPEDVAHLIGVVVPVFSSYIGHKHFSFARKGTAQGAG</sequence>
<dbReference type="InterPro" id="IPR007267">
    <property type="entry name" value="GtrA_DPMS_TM"/>
</dbReference>
<dbReference type="Pfam" id="PF04138">
    <property type="entry name" value="GtrA_DPMS_TM"/>
    <property type="match status" value="1"/>
</dbReference>
<feature type="transmembrane region" description="Helical" evidence="6">
    <location>
        <begin position="12"/>
        <end position="31"/>
    </location>
</feature>
<organism evidence="8 9">
    <name type="scientific">Azospirillum brasilense</name>
    <dbReference type="NCBI Taxonomy" id="192"/>
    <lineage>
        <taxon>Bacteria</taxon>
        <taxon>Pseudomonadati</taxon>
        <taxon>Pseudomonadota</taxon>
        <taxon>Alphaproteobacteria</taxon>
        <taxon>Rhodospirillales</taxon>
        <taxon>Azospirillaceae</taxon>
        <taxon>Azospirillum</taxon>
    </lineage>
</organism>
<feature type="domain" description="GtrA/DPMS transmembrane" evidence="7">
    <location>
        <begin position="12"/>
        <end position="132"/>
    </location>
</feature>
<keyword evidence="3 6" id="KW-0812">Transmembrane</keyword>
<feature type="transmembrane region" description="Helical" evidence="6">
    <location>
        <begin position="37"/>
        <end position="55"/>
    </location>
</feature>
<reference evidence="8 9" key="1">
    <citation type="submission" date="2019-06" db="EMBL/GenBank/DDBJ databases">
        <title>Genomic Encyclopedia of Type Strains, Phase IV (KMG-V): Genome sequencing to study the core and pangenomes of soil and plant-associated prokaryotes.</title>
        <authorList>
            <person name="Whitman W."/>
        </authorList>
    </citation>
    <scope>NUCLEOTIDE SEQUENCE [LARGE SCALE GENOMIC DNA]</scope>
    <source>
        <strain evidence="8 9">BR 11650</strain>
    </source>
</reference>
<proteinExistence type="inferred from homology"/>
<name>A0A560BWW3_AZOBR</name>
<keyword evidence="4 6" id="KW-1133">Transmembrane helix</keyword>
<comment type="caution">
    <text evidence="8">The sequence shown here is derived from an EMBL/GenBank/DDBJ whole genome shotgun (WGS) entry which is preliminary data.</text>
</comment>
<dbReference type="AlphaFoldDB" id="A0A560BWW3"/>
<evidence type="ECO:0000313" key="8">
    <source>
        <dbReference type="EMBL" id="TWA77098.1"/>
    </source>
</evidence>
<dbReference type="GO" id="GO:0005886">
    <property type="term" value="C:plasma membrane"/>
    <property type="evidence" value="ECO:0007669"/>
    <property type="project" value="TreeGrafter"/>
</dbReference>
<evidence type="ECO:0000256" key="1">
    <source>
        <dbReference type="ARBA" id="ARBA00004141"/>
    </source>
</evidence>
<comment type="similarity">
    <text evidence="2">Belongs to the GtrA family.</text>
</comment>
<dbReference type="RefSeq" id="WP_247888481.1">
    <property type="nucleotide sequence ID" value="NZ_VITH01000016.1"/>
</dbReference>
<dbReference type="PANTHER" id="PTHR38459:SF1">
    <property type="entry name" value="PROPHAGE BACTOPRENOL-LINKED GLUCOSE TRANSLOCASE HOMOLOG"/>
    <property type="match status" value="1"/>
</dbReference>
<evidence type="ECO:0000256" key="3">
    <source>
        <dbReference type="ARBA" id="ARBA00022692"/>
    </source>
</evidence>
<evidence type="ECO:0000256" key="2">
    <source>
        <dbReference type="ARBA" id="ARBA00009399"/>
    </source>
</evidence>
<dbReference type="Proteomes" id="UP000318529">
    <property type="component" value="Unassembled WGS sequence"/>
</dbReference>
<gene>
    <name evidence="8" type="ORF">FBZ83_11693</name>
</gene>
<evidence type="ECO:0000256" key="5">
    <source>
        <dbReference type="ARBA" id="ARBA00023136"/>
    </source>
</evidence>
<evidence type="ECO:0000313" key="9">
    <source>
        <dbReference type="Proteomes" id="UP000318529"/>
    </source>
</evidence>
<accession>A0A560BWW3</accession>
<dbReference type="PANTHER" id="PTHR38459">
    <property type="entry name" value="PROPHAGE BACTOPRENOL-LINKED GLUCOSE TRANSLOCASE HOMOLOG"/>
    <property type="match status" value="1"/>
</dbReference>
<dbReference type="InterPro" id="IPR051401">
    <property type="entry name" value="GtrA_CellWall_Glycosyl"/>
</dbReference>
<protein>
    <submittedName>
        <fullName evidence="8">Putative flippase GtrA</fullName>
    </submittedName>
</protein>
<evidence type="ECO:0000256" key="4">
    <source>
        <dbReference type="ARBA" id="ARBA00022989"/>
    </source>
</evidence>
<evidence type="ECO:0000259" key="7">
    <source>
        <dbReference type="Pfam" id="PF04138"/>
    </source>
</evidence>
<keyword evidence="5 6" id="KW-0472">Membrane</keyword>
<comment type="subcellular location">
    <subcellularLocation>
        <location evidence="1">Membrane</location>
        <topology evidence="1">Multi-pass membrane protein</topology>
    </subcellularLocation>
</comment>
<dbReference type="EMBL" id="VITH01000016">
    <property type="protein sequence ID" value="TWA77098.1"/>
    <property type="molecule type" value="Genomic_DNA"/>
</dbReference>
<feature type="transmembrane region" description="Helical" evidence="6">
    <location>
        <begin position="76"/>
        <end position="98"/>
    </location>
</feature>